<dbReference type="Proteomes" id="UP000574931">
    <property type="component" value="Unassembled WGS sequence"/>
</dbReference>
<dbReference type="EMBL" id="JABFCY010000006">
    <property type="protein sequence ID" value="NNU60819.1"/>
    <property type="molecule type" value="Genomic_DNA"/>
</dbReference>
<dbReference type="AlphaFoldDB" id="A0A849KQH6"/>
<evidence type="ECO:0000313" key="3">
    <source>
        <dbReference type="Proteomes" id="UP000574931"/>
    </source>
</evidence>
<proteinExistence type="predicted"/>
<feature type="chain" id="PRO_5032913800" evidence="1">
    <location>
        <begin position="29"/>
        <end position="179"/>
    </location>
</feature>
<evidence type="ECO:0000313" key="2">
    <source>
        <dbReference type="EMBL" id="NNU60819.1"/>
    </source>
</evidence>
<feature type="signal peptide" evidence="1">
    <location>
        <begin position="1"/>
        <end position="28"/>
    </location>
</feature>
<reference evidence="2 3" key="1">
    <citation type="submission" date="2020-05" db="EMBL/GenBank/DDBJ databases">
        <title>Draft Genome Sequence of Ochrobactrum soli Isolated from Stable Fly Gut.</title>
        <authorList>
            <person name="Pileggi M.T."/>
            <person name="Vazhakkala L.J."/>
            <person name="Wong C.N."/>
        </authorList>
    </citation>
    <scope>NUCLEOTIDE SEQUENCE [LARGE SCALE GENOMIC DNA]</scope>
    <source>
        <strain evidence="2 3">MTP-C0764</strain>
    </source>
</reference>
<comment type="caution">
    <text evidence="2">The sequence shown here is derived from an EMBL/GenBank/DDBJ whole genome shotgun (WGS) entry which is preliminary data.</text>
</comment>
<dbReference type="RefSeq" id="WP_121539026.1">
    <property type="nucleotide sequence ID" value="NZ_JABFCY010000006.1"/>
</dbReference>
<keyword evidence="3" id="KW-1185">Reference proteome</keyword>
<protein>
    <submittedName>
        <fullName evidence="2">Uncharacterized protein</fullName>
    </submittedName>
</protein>
<accession>A0A849KQH6</accession>
<keyword evidence="1" id="KW-0732">Signal</keyword>
<name>A0A849KQH6_9HYPH</name>
<organism evidence="2 3">
    <name type="scientific">Ochrobactrum soli</name>
    <dbReference type="NCBI Taxonomy" id="2448455"/>
    <lineage>
        <taxon>Bacteria</taxon>
        <taxon>Pseudomonadati</taxon>
        <taxon>Pseudomonadota</taxon>
        <taxon>Alphaproteobacteria</taxon>
        <taxon>Hyphomicrobiales</taxon>
        <taxon>Brucellaceae</taxon>
        <taxon>Brucella/Ochrobactrum group</taxon>
        <taxon>Ochrobactrum</taxon>
    </lineage>
</organism>
<evidence type="ECO:0000256" key="1">
    <source>
        <dbReference type="SAM" id="SignalP"/>
    </source>
</evidence>
<gene>
    <name evidence="2" type="ORF">HKX02_11180</name>
</gene>
<sequence>MKNLLLNCLLTLSSLALPYLIYSGNARADEWGCKVILCLSNPGGPTEFAECNPPIQKLWRELAKGHRFPACSGAGFQSSRPGYEPYYCDAGYRLSRSYGPLGQEVTCVSITLQNVRRSLCALDRDNRGSQSNSVLSARLQRLDGRLQCTGYPLTRPNIRKQPHYIDVSIDGVGKQRVWY</sequence>